<dbReference type="PANTHER" id="PTHR21596:SF23">
    <property type="entry name" value="FACTOR OF DNA METHYLATION 4"/>
    <property type="match status" value="1"/>
</dbReference>
<dbReference type="EMBL" id="JAJSOW010000003">
    <property type="protein sequence ID" value="KAI9195040.1"/>
    <property type="molecule type" value="Genomic_DNA"/>
</dbReference>
<dbReference type="Gene3D" id="3.30.70.2890">
    <property type="entry name" value="XS domain"/>
    <property type="match status" value="1"/>
</dbReference>
<feature type="domain" description="XS" evidence="2">
    <location>
        <begin position="49"/>
        <end position="160"/>
    </location>
</feature>
<feature type="coiled-coil region" evidence="1">
    <location>
        <begin position="267"/>
        <end position="398"/>
    </location>
</feature>
<evidence type="ECO:0000259" key="3">
    <source>
        <dbReference type="Pfam" id="PF03469"/>
    </source>
</evidence>
<dbReference type="Pfam" id="PF03468">
    <property type="entry name" value="XS"/>
    <property type="match status" value="1"/>
</dbReference>
<dbReference type="InterPro" id="IPR005380">
    <property type="entry name" value="XS_domain"/>
</dbReference>
<dbReference type="InterPro" id="IPR005379">
    <property type="entry name" value="FDM1-5/IDN2_XH"/>
</dbReference>
<dbReference type="AlphaFoldDB" id="A0AAD5P063"/>
<evidence type="ECO:0000313" key="4">
    <source>
        <dbReference type="EMBL" id="KAI9195040.1"/>
    </source>
</evidence>
<name>A0AAD5P063_ACENE</name>
<evidence type="ECO:0000256" key="1">
    <source>
        <dbReference type="SAM" id="Coils"/>
    </source>
</evidence>
<accession>A0AAD5P063</accession>
<keyword evidence="1" id="KW-0175">Coiled coil</keyword>
<gene>
    <name evidence="4" type="ORF">LWI28_011091</name>
</gene>
<protein>
    <submittedName>
        <fullName evidence="4">Uncharacterized protein</fullName>
    </submittedName>
</protein>
<proteinExistence type="predicted"/>
<reference evidence="4" key="2">
    <citation type="submission" date="2023-02" db="EMBL/GenBank/DDBJ databases">
        <authorList>
            <person name="Swenson N.G."/>
            <person name="Wegrzyn J.L."/>
            <person name="Mcevoy S.L."/>
        </authorList>
    </citation>
    <scope>NUCLEOTIDE SEQUENCE</scope>
    <source>
        <strain evidence="4">91603</strain>
        <tissue evidence="4">Leaf</tissue>
    </source>
</reference>
<reference evidence="4" key="1">
    <citation type="journal article" date="2022" name="Plant J.">
        <title>Strategies of tolerance reflected in two North American maple genomes.</title>
        <authorList>
            <person name="McEvoy S.L."/>
            <person name="Sezen U.U."/>
            <person name="Trouern-Trend A."/>
            <person name="McMahon S.M."/>
            <person name="Schaberg P.G."/>
            <person name="Yang J."/>
            <person name="Wegrzyn J.L."/>
            <person name="Swenson N.G."/>
        </authorList>
    </citation>
    <scope>NUCLEOTIDE SEQUENCE</scope>
    <source>
        <strain evidence="4">91603</strain>
    </source>
</reference>
<evidence type="ECO:0000259" key="2">
    <source>
        <dbReference type="Pfam" id="PF03468"/>
    </source>
</evidence>
<comment type="caution">
    <text evidence="4">The sequence shown here is derived from an EMBL/GenBank/DDBJ whole genome shotgun (WGS) entry which is preliminary data.</text>
</comment>
<dbReference type="Pfam" id="PF03469">
    <property type="entry name" value="XH"/>
    <property type="match status" value="1"/>
</dbReference>
<feature type="domain" description="Factor of DNA methylation 1-5/IDN2" evidence="3">
    <location>
        <begin position="429"/>
        <end position="560"/>
    </location>
</feature>
<dbReference type="InterPro" id="IPR045177">
    <property type="entry name" value="FDM1-5/IDN2"/>
</dbReference>
<dbReference type="Proteomes" id="UP001064489">
    <property type="component" value="Chromosome 1"/>
</dbReference>
<organism evidence="4 5">
    <name type="scientific">Acer negundo</name>
    <name type="common">Box elder</name>
    <dbReference type="NCBI Taxonomy" id="4023"/>
    <lineage>
        <taxon>Eukaryota</taxon>
        <taxon>Viridiplantae</taxon>
        <taxon>Streptophyta</taxon>
        <taxon>Embryophyta</taxon>
        <taxon>Tracheophyta</taxon>
        <taxon>Spermatophyta</taxon>
        <taxon>Magnoliopsida</taxon>
        <taxon>eudicotyledons</taxon>
        <taxon>Gunneridae</taxon>
        <taxon>Pentapetalae</taxon>
        <taxon>rosids</taxon>
        <taxon>malvids</taxon>
        <taxon>Sapindales</taxon>
        <taxon>Sapindaceae</taxon>
        <taxon>Hippocastanoideae</taxon>
        <taxon>Acereae</taxon>
        <taxon>Acer</taxon>
    </lineage>
</organism>
<keyword evidence="5" id="KW-1185">Reference proteome</keyword>
<evidence type="ECO:0000313" key="5">
    <source>
        <dbReference type="Proteomes" id="UP001064489"/>
    </source>
</evidence>
<dbReference type="GO" id="GO:0080188">
    <property type="term" value="P:gene silencing by siRNA-directed DNA methylation"/>
    <property type="evidence" value="ECO:0007669"/>
    <property type="project" value="InterPro"/>
</dbReference>
<dbReference type="PANTHER" id="PTHR21596">
    <property type="entry name" value="RIBONUCLEASE P SUBUNIT P38"/>
    <property type="match status" value="1"/>
</dbReference>
<dbReference type="InterPro" id="IPR038588">
    <property type="entry name" value="XS_domain_sf"/>
</dbReference>
<sequence>MAGGIDIGHGSKGAVKQYPGNLTWFAMPPTSEEPAAKSHYPVVYNHEKDEMFVCPWMGVVANIKTLEKDGTYNWVSGSKLRDELRSKGFNALKVHHLGNFKGFSGFSIVEFGSDWDGFKNAIMFEKSFEVDNRGKKDYYAAKNLEDNRYGWVARKDDYESHSVVGDHLRKKGDLKTVSGKEAEDQRKTLKLVTKLTHTLETNNERLKEIETKYIETSTSVDVVVRQKDEMAKSFNEVIRKMQQAARDYMEKIFSEHERDGSQLYVHEQQLKQREKQLQHQLAQNEAEKELHHAWRMLESATLEQKKADENVMRLAEDQKIEKEKLDKEIIELQKQLDAKQAKQLEIERMRGALQVMKYMGDDEDMKVGKNIDALQEELKEKEEEYQETEQLNQTLIITERKINDELQGARKELINFLRPRSTRAFIGVKMMGSLDHKPFCNVMKRKFPGEEAEVKALELCSLWEGYLMDPGWHPFQIIKDDEGKQKEIINVDDEKLKNLKKECGEEVYNAVIVSLNEMNEYNPSGRYTVPELWNYKENRKAALKEGVAYILKLWKGNKRKKT</sequence>